<feature type="transmembrane region" description="Helical" evidence="1">
    <location>
        <begin position="166"/>
        <end position="184"/>
    </location>
</feature>
<dbReference type="STRING" id="1246995.AFR_27905"/>
<evidence type="ECO:0000313" key="3">
    <source>
        <dbReference type="Proteomes" id="UP000017746"/>
    </source>
</evidence>
<feature type="transmembrane region" description="Helical" evidence="1">
    <location>
        <begin position="20"/>
        <end position="41"/>
    </location>
</feature>
<evidence type="ECO:0000313" key="2">
    <source>
        <dbReference type="EMBL" id="AGZ43842.1"/>
    </source>
</evidence>
<dbReference type="HOGENOM" id="CLU_1270045_0_0_11"/>
<feature type="transmembrane region" description="Helical" evidence="1">
    <location>
        <begin position="136"/>
        <end position="154"/>
    </location>
</feature>
<proteinExistence type="predicted"/>
<reference evidence="2 3" key="1">
    <citation type="journal article" date="2014" name="J. Biotechnol.">
        <title>Complete genome sequence of the actinobacterium Actinoplanes friuliensis HAG 010964, producer of the lipopeptide antibiotic friulimycin.</title>
        <authorList>
            <person name="Ruckert C."/>
            <person name="Szczepanowski R."/>
            <person name="Albersmeier A."/>
            <person name="Goesmann A."/>
            <person name="Fischer N."/>
            <person name="Steinkamper A."/>
            <person name="Puhler A."/>
            <person name="Biener R."/>
            <person name="Schwartz D."/>
            <person name="Kalinowski J."/>
        </authorList>
    </citation>
    <scope>NUCLEOTIDE SEQUENCE [LARGE SCALE GENOMIC DNA]</scope>
    <source>
        <strain evidence="2 3">DSM 7358</strain>
    </source>
</reference>
<dbReference type="OrthoDB" id="5187307at2"/>
<keyword evidence="1" id="KW-0472">Membrane</keyword>
<protein>
    <submittedName>
        <fullName evidence="2">Uncharacterized protein</fullName>
    </submittedName>
</protein>
<keyword evidence="1" id="KW-0812">Transmembrane</keyword>
<sequence length="217" mass="23201">MADRIDVHLKEYEQLRHELVHRIGLAYALITLNLTVLGAGLTVLQRLPAVGVGLAIASSSLWLFFIDHASQVYKIAAYIALRIGPAVRTVAPEAFRWEEFVRELDAGGSRASRVLYPGQSGPAPQNWIVSGGPSRYLAALFGGSPPILLIAFIVSSGFDGSAAEVVLRFVVLLAGLGIWAIALTRYRAFRRTVSAINEAISASYRNDQASGGAPAGA</sequence>
<dbReference type="eggNOG" id="ENOG50321S9">
    <property type="taxonomic scope" value="Bacteria"/>
</dbReference>
<feature type="transmembrane region" description="Helical" evidence="1">
    <location>
        <begin position="47"/>
        <end position="66"/>
    </location>
</feature>
<accession>U5W494</accession>
<keyword evidence="3" id="KW-1185">Reference proteome</keyword>
<evidence type="ECO:0000256" key="1">
    <source>
        <dbReference type="SAM" id="Phobius"/>
    </source>
</evidence>
<keyword evidence="1" id="KW-1133">Transmembrane helix</keyword>
<dbReference type="KEGG" id="afs:AFR_27905"/>
<dbReference type="EMBL" id="CP006272">
    <property type="protein sequence ID" value="AGZ43842.1"/>
    <property type="molecule type" value="Genomic_DNA"/>
</dbReference>
<dbReference type="Proteomes" id="UP000017746">
    <property type="component" value="Chromosome"/>
</dbReference>
<organism evidence="2 3">
    <name type="scientific">Actinoplanes friuliensis DSM 7358</name>
    <dbReference type="NCBI Taxonomy" id="1246995"/>
    <lineage>
        <taxon>Bacteria</taxon>
        <taxon>Bacillati</taxon>
        <taxon>Actinomycetota</taxon>
        <taxon>Actinomycetes</taxon>
        <taxon>Micromonosporales</taxon>
        <taxon>Micromonosporaceae</taxon>
        <taxon>Actinoplanes</taxon>
    </lineage>
</organism>
<dbReference type="AlphaFoldDB" id="U5W494"/>
<dbReference type="RefSeq" id="WP_023560179.1">
    <property type="nucleotide sequence ID" value="NC_022657.1"/>
</dbReference>
<name>U5W494_9ACTN</name>
<dbReference type="PATRIC" id="fig|1246995.3.peg.5655"/>
<gene>
    <name evidence="2" type="ORF">AFR_27905</name>
</gene>